<dbReference type="Proteomes" id="UP000887572">
    <property type="component" value="Unplaced"/>
</dbReference>
<accession>A0A914HX50</accession>
<dbReference type="WBParaSite" id="Gr19_v10_g5291.t1">
    <property type="protein sequence ID" value="Gr19_v10_g5291.t1"/>
    <property type="gene ID" value="Gr19_v10_g5291"/>
</dbReference>
<keyword evidence="1" id="KW-1185">Reference proteome</keyword>
<organism evidence="1 2">
    <name type="scientific">Globodera rostochiensis</name>
    <name type="common">Golden nematode worm</name>
    <name type="synonym">Heterodera rostochiensis</name>
    <dbReference type="NCBI Taxonomy" id="31243"/>
    <lineage>
        <taxon>Eukaryota</taxon>
        <taxon>Metazoa</taxon>
        <taxon>Ecdysozoa</taxon>
        <taxon>Nematoda</taxon>
        <taxon>Chromadorea</taxon>
        <taxon>Rhabditida</taxon>
        <taxon>Tylenchina</taxon>
        <taxon>Tylenchomorpha</taxon>
        <taxon>Tylenchoidea</taxon>
        <taxon>Heteroderidae</taxon>
        <taxon>Heteroderinae</taxon>
        <taxon>Globodera</taxon>
    </lineage>
</organism>
<reference evidence="2" key="1">
    <citation type="submission" date="2022-11" db="UniProtKB">
        <authorList>
            <consortium name="WormBaseParasite"/>
        </authorList>
    </citation>
    <scope>IDENTIFICATION</scope>
</reference>
<sequence length="90" mass="10471">MSSLNLHVVRVKYDGKSRAIANLACIHQQQDNHTIFHPKRPATNWCKICRRFFRQIIYGSFALRTCESTENAVLDRSNQMDKSVQFCRGI</sequence>
<name>A0A914HX50_GLORO</name>
<proteinExistence type="predicted"/>
<evidence type="ECO:0000313" key="2">
    <source>
        <dbReference type="WBParaSite" id="Gr19_v10_g5291.t1"/>
    </source>
</evidence>
<protein>
    <submittedName>
        <fullName evidence="2">Uncharacterized protein</fullName>
    </submittedName>
</protein>
<evidence type="ECO:0000313" key="1">
    <source>
        <dbReference type="Proteomes" id="UP000887572"/>
    </source>
</evidence>
<dbReference type="AlphaFoldDB" id="A0A914HX50"/>